<evidence type="ECO:0000256" key="5">
    <source>
        <dbReference type="ARBA" id="ARBA00037508"/>
    </source>
</evidence>
<evidence type="ECO:0000256" key="8">
    <source>
        <dbReference type="ARBA" id="ARBA00039631"/>
    </source>
</evidence>
<dbReference type="PANTHER" id="PTHR43639:SF6">
    <property type="entry name" value="DIHYDROMONAPTERIN REDUCTASE"/>
    <property type="match status" value="1"/>
</dbReference>
<dbReference type="OrthoDB" id="9793499at2"/>
<evidence type="ECO:0000256" key="6">
    <source>
        <dbReference type="ARBA" id="ARBA00038212"/>
    </source>
</evidence>
<evidence type="ECO:0000256" key="10">
    <source>
        <dbReference type="ARBA" id="ARBA00048873"/>
    </source>
</evidence>
<evidence type="ECO:0000256" key="11">
    <source>
        <dbReference type="ARBA" id="ARBA00049376"/>
    </source>
</evidence>
<dbReference type="PRINTS" id="PR00081">
    <property type="entry name" value="GDHRDH"/>
</dbReference>
<dbReference type="AlphaFoldDB" id="A0A501WGZ3"/>
<dbReference type="PANTHER" id="PTHR43639">
    <property type="entry name" value="OXIDOREDUCTASE, SHORT-CHAIN DEHYDROGENASE/REDUCTASE FAMILY (AFU_ORTHOLOGUE AFUA_5G02870)"/>
    <property type="match status" value="1"/>
</dbReference>
<dbReference type="PROSITE" id="PS00061">
    <property type="entry name" value="ADH_SHORT"/>
    <property type="match status" value="1"/>
</dbReference>
<keyword evidence="13" id="KW-1185">Reference proteome</keyword>
<protein>
    <recommendedName>
        <fullName evidence="8">Dihydromonapterin reductase</fullName>
        <ecNumber evidence="1">1.5.1.3</ecNumber>
        <ecNumber evidence="7">1.5.1.50</ecNumber>
    </recommendedName>
    <alternativeName>
        <fullName evidence="9">Dihydrofolate reductase</fullName>
    </alternativeName>
</protein>
<name>A0A501WGZ3_9GAMM</name>
<keyword evidence="3" id="KW-0521">NADP</keyword>
<dbReference type="NCBIfam" id="NF005066">
    <property type="entry name" value="PRK06483.1"/>
    <property type="match status" value="1"/>
</dbReference>
<evidence type="ECO:0000256" key="1">
    <source>
        <dbReference type="ARBA" id="ARBA00012856"/>
    </source>
</evidence>
<evidence type="ECO:0000313" key="13">
    <source>
        <dbReference type="Proteomes" id="UP000315901"/>
    </source>
</evidence>
<dbReference type="InterPro" id="IPR036291">
    <property type="entry name" value="NAD(P)-bd_dom_sf"/>
</dbReference>
<dbReference type="EMBL" id="VFRR01000039">
    <property type="protein sequence ID" value="TPE47755.1"/>
    <property type="molecule type" value="Genomic_DNA"/>
</dbReference>
<comment type="similarity">
    <text evidence="6">Belongs to the short-chain dehydrogenases/reductases (SDR) family. FolM subfamily.</text>
</comment>
<dbReference type="RefSeq" id="WP_140590594.1">
    <property type="nucleotide sequence ID" value="NZ_VFRR01000039.1"/>
</dbReference>
<evidence type="ECO:0000256" key="7">
    <source>
        <dbReference type="ARBA" id="ARBA00039145"/>
    </source>
</evidence>
<evidence type="ECO:0000256" key="4">
    <source>
        <dbReference type="ARBA" id="ARBA00023002"/>
    </source>
</evidence>
<dbReference type="Pfam" id="PF13561">
    <property type="entry name" value="adh_short_C2"/>
    <property type="match status" value="1"/>
</dbReference>
<comment type="caution">
    <text evidence="12">The sequence shown here is derived from an EMBL/GenBank/DDBJ whole genome shotgun (WGS) entry which is preliminary data.</text>
</comment>
<comment type="function">
    <text evidence="5">Catalyzes the reduction of dihydromonapterin to tetrahydromonapterin. Also has lower activity with dihydrofolate.</text>
</comment>
<evidence type="ECO:0000256" key="3">
    <source>
        <dbReference type="ARBA" id="ARBA00022857"/>
    </source>
</evidence>
<proteinExistence type="inferred from homology"/>
<keyword evidence="2" id="KW-0554">One-carbon metabolism</keyword>
<comment type="catalytic activity">
    <reaction evidence="11">
        <text>7,8-dihydromonapterin + NADPH + H(+) = 5,6,7,8-tetrahydromonapterin + NADP(+)</text>
        <dbReference type="Rhea" id="RHEA:34847"/>
        <dbReference type="ChEBI" id="CHEBI:15378"/>
        <dbReference type="ChEBI" id="CHEBI:57783"/>
        <dbReference type="ChEBI" id="CHEBI:58349"/>
        <dbReference type="ChEBI" id="CHEBI:71175"/>
        <dbReference type="ChEBI" id="CHEBI:71177"/>
        <dbReference type="EC" id="1.5.1.50"/>
    </reaction>
</comment>
<accession>A0A501WGZ3</accession>
<dbReference type="InterPro" id="IPR002347">
    <property type="entry name" value="SDR_fam"/>
</dbReference>
<dbReference type="InterPro" id="IPR020904">
    <property type="entry name" value="Sc_DH/Rdtase_CS"/>
</dbReference>
<dbReference type="EC" id="1.5.1.3" evidence="1"/>
<keyword evidence="4 12" id="KW-0560">Oxidoreductase</keyword>
<evidence type="ECO:0000256" key="9">
    <source>
        <dbReference type="ARBA" id="ARBA00042299"/>
    </source>
</evidence>
<dbReference type="GO" id="GO:0006730">
    <property type="term" value="P:one-carbon metabolic process"/>
    <property type="evidence" value="ECO:0007669"/>
    <property type="project" value="UniProtKB-KW"/>
</dbReference>
<evidence type="ECO:0000313" key="12">
    <source>
        <dbReference type="EMBL" id="TPE47755.1"/>
    </source>
</evidence>
<dbReference type="Gene3D" id="3.40.50.720">
    <property type="entry name" value="NAD(P)-binding Rossmann-like Domain"/>
    <property type="match status" value="1"/>
</dbReference>
<dbReference type="GO" id="GO:0004146">
    <property type="term" value="F:dihydrofolate reductase activity"/>
    <property type="evidence" value="ECO:0007669"/>
    <property type="project" value="UniProtKB-EC"/>
</dbReference>
<dbReference type="Proteomes" id="UP000315901">
    <property type="component" value="Unassembled WGS sequence"/>
</dbReference>
<comment type="catalytic activity">
    <reaction evidence="10">
        <text>(6S)-5,6,7,8-tetrahydrofolate + NADP(+) = 7,8-dihydrofolate + NADPH + H(+)</text>
        <dbReference type="Rhea" id="RHEA:15009"/>
        <dbReference type="ChEBI" id="CHEBI:15378"/>
        <dbReference type="ChEBI" id="CHEBI:57451"/>
        <dbReference type="ChEBI" id="CHEBI:57453"/>
        <dbReference type="ChEBI" id="CHEBI:57783"/>
        <dbReference type="ChEBI" id="CHEBI:58349"/>
        <dbReference type="EC" id="1.5.1.3"/>
    </reaction>
</comment>
<dbReference type="SUPFAM" id="SSF51735">
    <property type="entry name" value="NAD(P)-binding Rossmann-fold domains"/>
    <property type="match status" value="1"/>
</dbReference>
<reference evidence="12 13" key="1">
    <citation type="submission" date="2019-06" db="EMBL/GenBank/DDBJ databases">
        <title>A novel bacterium of genus Marinomonas, isolated from coastal sand.</title>
        <authorList>
            <person name="Huang H."/>
            <person name="Mo K."/>
            <person name="Hu Y."/>
        </authorList>
    </citation>
    <scope>NUCLEOTIDE SEQUENCE [LARGE SCALE GENOMIC DNA]</scope>
    <source>
        <strain evidence="12 13">HB171799</strain>
    </source>
</reference>
<dbReference type="EC" id="1.5.1.50" evidence="7"/>
<gene>
    <name evidence="12" type="primary">folM</name>
    <name evidence="12" type="ORF">FJM67_14220</name>
</gene>
<evidence type="ECO:0000256" key="2">
    <source>
        <dbReference type="ARBA" id="ARBA00022563"/>
    </source>
</evidence>
<sequence length="242" mass="26736">MRTTCPIIVTGGAQRLGLAITKFLYDQHIPVVVTYRRPKPSVDALIAAGVRCLRVDFSHTNSVTEFIATIKQDYGALRGIIHNASEWQAEEDADDISKLMECMWSVHVATPYRINSELEPLLKAGAELLQEQTDIIHVTDYVAERGSDKHIAYAASKAGLANLTLSFAKKLAPQVKVNTIAPSLLMFKPDDDENYRQKALSKSLLQIEPGEQEGVAAVQYLLNSRYMTGRTIALDGGRHLAK</sequence>
<organism evidence="12 13">
    <name type="scientific">Maribrevibacterium harenarium</name>
    <dbReference type="NCBI Taxonomy" id="2589817"/>
    <lineage>
        <taxon>Bacteria</taxon>
        <taxon>Pseudomonadati</taxon>
        <taxon>Pseudomonadota</taxon>
        <taxon>Gammaproteobacteria</taxon>
        <taxon>Oceanospirillales</taxon>
        <taxon>Oceanospirillaceae</taxon>
        <taxon>Maribrevibacterium</taxon>
    </lineage>
</organism>